<organism evidence="1 2">
    <name type="scientific">Candidatus Yanofskybacteria bacterium RIFCSPHIGHO2_02_FULL_38_22b</name>
    <dbReference type="NCBI Taxonomy" id="1802673"/>
    <lineage>
        <taxon>Bacteria</taxon>
        <taxon>Candidatus Yanofskyibacteriota</taxon>
    </lineage>
</organism>
<dbReference type="Gene3D" id="1.10.150.240">
    <property type="entry name" value="Putative phosphatase, domain 2"/>
    <property type="match status" value="1"/>
</dbReference>
<dbReference type="InterPro" id="IPR036412">
    <property type="entry name" value="HAD-like_sf"/>
</dbReference>
<protein>
    <recommendedName>
        <fullName evidence="3">FCP1 homology domain-containing protein</fullName>
    </recommendedName>
</protein>
<accession>A0A1F8F598</accession>
<evidence type="ECO:0008006" key="3">
    <source>
        <dbReference type="Google" id="ProtNLM"/>
    </source>
</evidence>
<reference evidence="1 2" key="1">
    <citation type="journal article" date="2016" name="Nat. Commun.">
        <title>Thousands of microbial genomes shed light on interconnected biogeochemical processes in an aquifer system.</title>
        <authorList>
            <person name="Anantharaman K."/>
            <person name="Brown C.T."/>
            <person name="Hug L.A."/>
            <person name="Sharon I."/>
            <person name="Castelle C.J."/>
            <person name="Probst A.J."/>
            <person name="Thomas B.C."/>
            <person name="Singh A."/>
            <person name="Wilkins M.J."/>
            <person name="Karaoz U."/>
            <person name="Brodie E.L."/>
            <person name="Williams K.H."/>
            <person name="Hubbard S.S."/>
            <person name="Banfield J.F."/>
        </authorList>
    </citation>
    <scope>NUCLEOTIDE SEQUENCE [LARGE SCALE GENOMIC DNA]</scope>
</reference>
<dbReference type="Gene3D" id="3.40.50.1000">
    <property type="entry name" value="HAD superfamily/HAD-like"/>
    <property type="match status" value="1"/>
</dbReference>
<dbReference type="GO" id="GO:0005829">
    <property type="term" value="C:cytosol"/>
    <property type="evidence" value="ECO:0007669"/>
    <property type="project" value="TreeGrafter"/>
</dbReference>
<dbReference type="Pfam" id="PF13419">
    <property type="entry name" value="HAD_2"/>
    <property type="match status" value="1"/>
</dbReference>
<dbReference type="SUPFAM" id="SSF56784">
    <property type="entry name" value="HAD-like"/>
    <property type="match status" value="1"/>
</dbReference>
<dbReference type="InterPro" id="IPR023198">
    <property type="entry name" value="PGP-like_dom2"/>
</dbReference>
<dbReference type="SFLD" id="SFLDS00003">
    <property type="entry name" value="Haloacid_Dehalogenase"/>
    <property type="match status" value="1"/>
</dbReference>
<dbReference type="Proteomes" id="UP000176834">
    <property type="component" value="Unassembled WGS sequence"/>
</dbReference>
<sequence length="232" mass="26992">MKVGAVIFDLDGPILDSFREGLRRIKIVCAIYDIPFNREHYKKLTELWGLPGIELLTQGLGLNEEFAKTTFYPAWERLDLTQPVPLVTRTREVLAWLVRNKIQATILTSRHREHLLDMFERIDLTRYFSVISTKFDTPYRKPDPRVFWYTFEELRDKFGIEKRECLFVGDTPADVDAGQAVEIETLLVQTGPYLLKHAQKLPLQLSNILNSIDDLPGWIEEHQDNSSLLPYD</sequence>
<dbReference type="InterPro" id="IPR023214">
    <property type="entry name" value="HAD_sf"/>
</dbReference>
<evidence type="ECO:0000313" key="1">
    <source>
        <dbReference type="EMBL" id="OGN07429.1"/>
    </source>
</evidence>
<proteinExistence type="predicted"/>
<dbReference type="PANTHER" id="PTHR43434:SF1">
    <property type="entry name" value="PHOSPHOGLYCOLATE PHOSPHATASE"/>
    <property type="match status" value="1"/>
</dbReference>
<comment type="caution">
    <text evidence="1">The sequence shown here is derived from an EMBL/GenBank/DDBJ whole genome shotgun (WGS) entry which is preliminary data.</text>
</comment>
<dbReference type="EMBL" id="MGJN01000007">
    <property type="protein sequence ID" value="OGN07429.1"/>
    <property type="molecule type" value="Genomic_DNA"/>
</dbReference>
<dbReference type="InterPro" id="IPR050155">
    <property type="entry name" value="HAD-like_hydrolase_sf"/>
</dbReference>
<dbReference type="GO" id="GO:0006281">
    <property type="term" value="P:DNA repair"/>
    <property type="evidence" value="ECO:0007669"/>
    <property type="project" value="TreeGrafter"/>
</dbReference>
<dbReference type="PANTHER" id="PTHR43434">
    <property type="entry name" value="PHOSPHOGLYCOLATE PHOSPHATASE"/>
    <property type="match status" value="1"/>
</dbReference>
<dbReference type="InterPro" id="IPR041492">
    <property type="entry name" value="HAD_2"/>
</dbReference>
<name>A0A1F8F598_9BACT</name>
<dbReference type="GO" id="GO:0008967">
    <property type="term" value="F:phosphoglycolate phosphatase activity"/>
    <property type="evidence" value="ECO:0007669"/>
    <property type="project" value="TreeGrafter"/>
</dbReference>
<evidence type="ECO:0000313" key="2">
    <source>
        <dbReference type="Proteomes" id="UP000176834"/>
    </source>
</evidence>
<dbReference type="AlphaFoldDB" id="A0A1F8F598"/>
<dbReference type="SFLD" id="SFLDG01129">
    <property type="entry name" value="C1.5:_HAD__Beta-PGM__Phosphata"/>
    <property type="match status" value="1"/>
</dbReference>
<gene>
    <name evidence="1" type="ORF">A3B86_01625</name>
</gene>